<evidence type="ECO:0000313" key="1">
    <source>
        <dbReference type="EMBL" id="TMS06536.1"/>
    </source>
</evidence>
<gene>
    <name evidence="1" type="ORF">E3U43_016295</name>
</gene>
<protein>
    <submittedName>
        <fullName evidence="1">Uncharacterized protein</fullName>
    </submittedName>
</protein>
<sequence length="88" mass="9809">MIVEELAKEKSVLEQSGERKVVKDDGLVNDEKKDEEEITQKAENEESIIVPASKYYTVAIIKPDAVAHGKANEIIMKIQDAGFEILAH</sequence>
<dbReference type="EMBL" id="CM011692">
    <property type="protein sequence ID" value="TMS06536.1"/>
    <property type="molecule type" value="Genomic_DNA"/>
</dbReference>
<organism evidence="1 2">
    <name type="scientific">Larimichthys crocea</name>
    <name type="common">Large yellow croaker</name>
    <name type="synonym">Pseudosciaena crocea</name>
    <dbReference type="NCBI Taxonomy" id="215358"/>
    <lineage>
        <taxon>Eukaryota</taxon>
        <taxon>Metazoa</taxon>
        <taxon>Chordata</taxon>
        <taxon>Craniata</taxon>
        <taxon>Vertebrata</taxon>
        <taxon>Euteleostomi</taxon>
        <taxon>Actinopterygii</taxon>
        <taxon>Neopterygii</taxon>
        <taxon>Teleostei</taxon>
        <taxon>Neoteleostei</taxon>
        <taxon>Acanthomorphata</taxon>
        <taxon>Eupercaria</taxon>
        <taxon>Sciaenidae</taxon>
        <taxon>Larimichthys</taxon>
    </lineage>
</organism>
<comment type="caution">
    <text evidence="1">The sequence shown here is derived from an EMBL/GenBank/DDBJ whole genome shotgun (WGS) entry which is preliminary data.</text>
</comment>
<evidence type="ECO:0000313" key="2">
    <source>
        <dbReference type="Proteomes" id="UP000793456"/>
    </source>
</evidence>
<name>A0ACD3QH52_LARCR</name>
<reference evidence="1" key="1">
    <citation type="submission" date="2018-11" db="EMBL/GenBank/DDBJ databases">
        <title>The sequence and de novo assembly of Larimichthys crocea genome using PacBio and Hi-C technologies.</title>
        <authorList>
            <person name="Xu P."/>
            <person name="Chen B."/>
            <person name="Zhou Z."/>
            <person name="Ke Q."/>
            <person name="Wu Y."/>
            <person name="Bai H."/>
            <person name="Pu F."/>
        </authorList>
    </citation>
    <scope>NUCLEOTIDE SEQUENCE</scope>
    <source>
        <tissue evidence="1">Muscle</tissue>
    </source>
</reference>
<proteinExistence type="predicted"/>
<dbReference type="Proteomes" id="UP000793456">
    <property type="component" value="Chromosome XIX"/>
</dbReference>
<accession>A0ACD3QH52</accession>
<keyword evidence="2" id="KW-1185">Reference proteome</keyword>